<sequence length="739" mass="84438">MNHQRLVSALGELLPLSDSVLEQIISYASGFDDAEAAQHLENLLGISPKSLEFISYFLDARTTLSVRHNVEGNSDSKMTDKKSGSQPPPYAAISGSHTARRINQRASTHHTNTTHHTNDLIEASKIRARDELEHRIYNSEIEPEHDTGYPCDCSIHQYKLKKWVRLGIQERWAKAVMYPGERFYNDSVAGLLFSTNPYQLGVGSPYGTQSTAYSRGIKPSYHARFIRKTNELDRRLNSQAQAKVDALEPKHCLWDQKEMSSSMARVTLSDHKSTETDQELIREQDTEDLEIGSDLQTSAKPKAASKLSSFRKAIGVRSTEEKNNEKSSILRVEILKEELGRWPDSQWRQLVTEYQERIGILNKVADLRTQCPLQYLHLLKAGYFEPIPVEWAVHPSNPLKFKIEAASGWRGITPAWRGYEDLAEERLYWVLNHREGSVGTRMKPDFISTMNMARERMAQAVEPPPVYSSADDTCNLQHTSAGYSKQVLPAPFEVYDRPELPTDDTMILLDVSGSMAFEPVRPVYDQYLITRYVRSLQPKNKDVARSIIRRFTEALSHGDQHHVDGYDLVTFANEAEYMGTINQRNFDEVWNNITFGGRTRVMAGWQQVKELHFQKHSQSASHHPVYGWQAGPETPMLRLLLLLDGEAVDMDEFELDLLSLNWAHVTIFLVGVDGCPHHHRHANELQRISDVNRHVSFIDAQGNIPERYVTHELLKRHLGYDLSMDEFRRMEGLPSYSEI</sequence>
<dbReference type="EMBL" id="DF933820">
    <property type="protein sequence ID" value="GAM37413.1"/>
    <property type="molecule type" value="Genomic_DNA"/>
</dbReference>
<proteinExistence type="predicted"/>
<evidence type="ECO:0000313" key="4">
    <source>
        <dbReference type="Proteomes" id="UP000053095"/>
    </source>
</evidence>
<feature type="region of interest" description="Disordered" evidence="1">
    <location>
        <begin position="69"/>
        <end position="96"/>
    </location>
</feature>
<feature type="compositionally biased region" description="Basic and acidic residues" evidence="1">
    <location>
        <begin position="268"/>
        <end position="284"/>
    </location>
</feature>
<dbReference type="PROSITE" id="PS50234">
    <property type="entry name" value="VWFA"/>
    <property type="match status" value="1"/>
</dbReference>
<accession>A0A6V8H967</accession>
<evidence type="ECO:0000259" key="2">
    <source>
        <dbReference type="PROSITE" id="PS50234"/>
    </source>
</evidence>
<dbReference type="AlphaFoldDB" id="A0A6V8H967"/>
<reference evidence="4" key="1">
    <citation type="journal article" date="2015" name="Genome Announc.">
        <title>Draft genome sequence of Talaromyces cellulolyticus strain Y-94, a source of lignocellulosic biomass-degrading enzymes.</title>
        <authorList>
            <person name="Fujii T."/>
            <person name="Koike H."/>
            <person name="Sawayama S."/>
            <person name="Yano S."/>
            <person name="Inoue H."/>
        </authorList>
    </citation>
    <scope>NUCLEOTIDE SEQUENCE [LARGE SCALE GENOMIC DNA]</scope>
    <source>
        <strain evidence="4">Y-94</strain>
    </source>
</reference>
<organism evidence="3 4">
    <name type="scientific">Talaromyces pinophilus</name>
    <name type="common">Penicillium pinophilum</name>
    <dbReference type="NCBI Taxonomy" id="128442"/>
    <lineage>
        <taxon>Eukaryota</taxon>
        <taxon>Fungi</taxon>
        <taxon>Dikarya</taxon>
        <taxon>Ascomycota</taxon>
        <taxon>Pezizomycotina</taxon>
        <taxon>Eurotiomycetes</taxon>
        <taxon>Eurotiomycetidae</taxon>
        <taxon>Eurotiales</taxon>
        <taxon>Trichocomaceae</taxon>
        <taxon>Talaromyces</taxon>
        <taxon>Talaromyces sect. Talaromyces</taxon>
    </lineage>
</organism>
<evidence type="ECO:0000313" key="3">
    <source>
        <dbReference type="EMBL" id="GAM37413.1"/>
    </source>
</evidence>
<dbReference type="InterPro" id="IPR036465">
    <property type="entry name" value="vWFA_dom_sf"/>
</dbReference>
<dbReference type="Proteomes" id="UP000053095">
    <property type="component" value="Unassembled WGS sequence"/>
</dbReference>
<name>A0A6V8H967_TALPI</name>
<protein>
    <recommendedName>
        <fullName evidence="2">VWFA domain-containing protein</fullName>
    </recommendedName>
</protein>
<feature type="domain" description="VWFA" evidence="2">
    <location>
        <begin position="504"/>
        <end position="713"/>
    </location>
</feature>
<keyword evidence="4" id="KW-1185">Reference proteome</keyword>
<dbReference type="CDD" id="cd00198">
    <property type="entry name" value="vWFA"/>
    <property type="match status" value="1"/>
</dbReference>
<gene>
    <name evidence="3" type="ORF">TCE0_024f07315</name>
</gene>
<evidence type="ECO:0000256" key="1">
    <source>
        <dbReference type="SAM" id="MobiDB-lite"/>
    </source>
</evidence>
<dbReference type="InterPro" id="IPR002035">
    <property type="entry name" value="VWF_A"/>
</dbReference>
<feature type="region of interest" description="Disordered" evidence="1">
    <location>
        <begin position="265"/>
        <end position="287"/>
    </location>
</feature>
<dbReference type="SUPFAM" id="SSF53300">
    <property type="entry name" value="vWA-like"/>
    <property type="match status" value="1"/>
</dbReference>
<dbReference type="Gene3D" id="3.40.50.410">
    <property type="entry name" value="von Willebrand factor, type A domain"/>
    <property type="match status" value="1"/>
</dbReference>
<comment type="caution">
    <text evidence="3">The sequence shown here is derived from an EMBL/GenBank/DDBJ whole genome shotgun (WGS) entry which is preliminary data.</text>
</comment>